<dbReference type="PANTHER" id="PTHR30319:SF1">
    <property type="entry name" value="TRANSCRIPTIONAL REPRESSOR PAAX"/>
    <property type="match status" value="1"/>
</dbReference>
<protein>
    <submittedName>
        <fullName evidence="3">PaaX family transcriptional regulator</fullName>
    </submittedName>
</protein>
<dbReference type="InterPro" id="IPR011965">
    <property type="entry name" value="PaaX_trns_reg"/>
</dbReference>
<evidence type="ECO:0000259" key="2">
    <source>
        <dbReference type="Pfam" id="PF20803"/>
    </source>
</evidence>
<organism evidence="3 4">
    <name type="scientific">Paenibacillus athensensis</name>
    <dbReference type="NCBI Taxonomy" id="1967502"/>
    <lineage>
        <taxon>Bacteria</taxon>
        <taxon>Bacillati</taxon>
        <taxon>Bacillota</taxon>
        <taxon>Bacilli</taxon>
        <taxon>Bacillales</taxon>
        <taxon>Paenibacillaceae</taxon>
        <taxon>Paenibacillus</taxon>
    </lineage>
</organism>
<comment type="caution">
    <text evidence="3">The sequence shown here is derived from an EMBL/GenBank/DDBJ whole genome shotgun (WGS) entry which is preliminary data.</text>
</comment>
<dbReference type="SUPFAM" id="SSF46785">
    <property type="entry name" value="Winged helix' DNA-binding domain"/>
    <property type="match status" value="1"/>
</dbReference>
<feature type="domain" description="Transcriptional repressor PaaX-like central Cas2-like" evidence="2">
    <location>
        <begin position="80"/>
        <end position="157"/>
    </location>
</feature>
<evidence type="ECO:0000313" key="4">
    <source>
        <dbReference type="Proteomes" id="UP000298246"/>
    </source>
</evidence>
<dbReference type="Gene3D" id="1.20.58.1460">
    <property type="match status" value="1"/>
</dbReference>
<dbReference type="PIRSF" id="PIRSF020623">
    <property type="entry name" value="PaaX"/>
    <property type="match status" value="1"/>
</dbReference>
<dbReference type="InterPro" id="IPR048846">
    <property type="entry name" value="PaaX-like_central"/>
</dbReference>
<keyword evidence="4" id="KW-1185">Reference proteome</keyword>
<proteinExistence type="predicted"/>
<dbReference type="Gene3D" id="3.30.70.2650">
    <property type="match status" value="1"/>
</dbReference>
<dbReference type="InterPro" id="IPR013225">
    <property type="entry name" value="PaaX_C"/>
</dbReference>
<gene>
    <name evidence="3" type="ORF">B5M42_19700</name>
</gene>
<dbReference type="PANTHER" id="PTHR30319">
    <property type="entry name" value="PHENYLACETIC ACID REGULATOR-RELATED TRANSCRIPTIONAL REPRESSOR"/>
    <property type="match status" value="1"/>
</dbReference>
<name>A0A4Y8PWY1_9BACL</name>
<dbReference type="Proteomes" id="UP000298246">
    <property type="component" value="Unassembled WGS sequence"/>
</dbReference>
<reference evidence="3 4" key="1">
    <citation type="submission" date="2017-03" db="EMBL/GenBank/DDBJ databases">
        <title>Isolation of Levoglucosan Utilizing Bacteria.</title>
        <authorList>
            <person name="Arya A.S."/>
        </authorList>
    </citation>
    <scope>NUCLEOTIDE SEQUENCE [LARGE SCALE GENOMIC DNA]</scope>
    <source>
        <strain evidence="3 4">MEC069</strain>
    </source>
</reference>
<sequence>MLSVEKQMLFLLTKVDVMETQELIRIYEKRGYSAAYIRNMLSQLKKDGYADSPSRSTYRITGSGRSFIRSVNRKPQLYGQSWDGQWHLVLMSFPETERKRRDRVRADLLQTGFGQLQGGVYVSPWAYREELADLLQRHEAQTYATVFTGRLEQGRLSPEQAADVWALADIAARYADKLRWLREQFEPAFAAALNSGVGTAGALELFVLYLALGEQINELCLADPMLPLELLPQGWTGQQALERLLGRLQQAEAAIPRDSEYARFVR</sequence>
<evidence type="ECO:0000313" key="3">
    <source>
        <dbReference type="EMBL" id="TFE84578.1"/>
    </source>
</evidence>
<dbReference type="InterPro" id="IPR036388">
    <property type="entry name" value="WH-like_DNA-bd_sf"/>
</dbReference>
<dbReference type="OrthoDB" id="2270427at2"/>
<dbReference type="Gene3D" id="1.10.10.10">
    <property type="entry name" value="Winged helix-like DNA-binding domain superfamily/Winged helix DNA-binding domain"/>
    <property type="match status" value="1"/>
</dbReference>
<feature type="domain" description="Transcriptional repressor PaaX-like C-terminal" evidence="1">
    <location>
        <begin position="165"/>
        <end position="242"/>
    </location>
</feature>
<dbReference type="AlphaFoldDB" id="A0A4Y8PWY1"/>
<dbReference type="Pfam" id="PF08223">
    <property type="entry name" value="PaaX_C"/>
    <property type="match status" value="1"/>
</dbReference>
<dbReference type="Pfam" id="PF20803">
    <property type="entry name" value="PaaX_M"/>
    <property type="match status" value="1"/>
</dbReference>
<evidence type="ECO:0000259" key="1">
    <source>
        <dbReference type="Pfam" id="PF08223"/>
    </source>
</evidence>
<accession>A0A4Y8PWY1</accession>
<dbReference type="InterPro" id="IPR036390">
    <property type="entry name" value="WH_DNA-bd_sf"/>
</dbReference>
<dbReference type="GO" id="GO:0006351">
    <property type="term" value="P:DNA-templated transcription"/>
    <property type="evidence" value="ECO:0007669"/>
    <property type="project" value="InterPro"/>
</dbReference>
<dbReference type="EMBL" id="MYFO01000033">
    <property type="protein sequence ID" value="TFE84578.1"/>
    <property type="molecule type" value="Genomic_DNA"/>
</dbReference>